<organism evidence="2 3">
    <name type="scientific">Mariniblastus fucicola</name>
    <dbReference type="NCBI Taxonomy" id="980251"/>
    <lineage>
        <taxon>Bacteria</taxon>
        <taxon>Pseudomonadati</taxon>
        <taxon>Planctomycetota</taxon>
        <taxon>Planctomycetia</taxon>
        <taxon>Pirellulales</taxon>
        <taxon>Pirellulaceae</taxon>
        <taxon>Mariniblastus</taxon>
    </lineage>
</organism>
<evidence type="ECO:0000313" key="2">
    <source>
        <dbReference type="EMBL" id="QEG24097.1"/>
    </source>
</evidence>
<keyword evidence="1" id="KW-0812">Transmembrane</keyword>
<proteinExistence type="predicted"/>
<feature type="transmembrane region" description="Helical" evidence="1">
    <location>
        <begin position="131"/>
        <end position="155"/>
    </location>
</feature>
<keyword evidence="3" id="KW-1185">Reference proteome</keyword>
<evidence type="ECO:0000313" key="3">
    <source>
        <dbReference type="Proteomes" id="UP000322214"/>
    </source>
</evidence>
<dbReference type="KEGG" id="mff:MFFC18_40130"/>
<accession>A0A5B9PBM7</accession>
<gene>
    <name evidence="2" type="ORF">MFFC18_40130</name>
</gene>
<keyword evidence="1" id="KW-0472">Membrane</keyword>
<dbReference type="STRING" id="980251.GCA_001642875_02203"/>
<dbReference type="Proteomes" id="UP000322214">
    <property type="component" value="Chromosome"/>
</dbReference>
<feature type="transmembrane region" description="Helical" evidence="1">
    <location>
        <begin position="71"/>
        <end position="95"/>
    </location>
</feature>
<dbReference type="AlphaFoldDB" id="A0A5B9PBM7"/>
<name>A0A5B9PBM7_9BACT</name>
<reference evidence="2 3" key="1">
    <citation type="submission" date="2019-08" db="EMBL/GenBank/DDBJ databases">
        <title>Deep-cultivation of Planctomycetes and their phenomic and genomic characterization uncovers novel biology.</title>
        <authorList>
            <person name="Wiegand S."/>
            <person name="Jogler M."/>
            <person name="Boedeker C."/>
            <person name="Pinto D."/>
            <person name="Vollmers J."/>
            <person name="Rivas-Marin E."/>
            <person name="Kohn T."/>
            <person name="Peeters S.H."/>
            <person name="Heuer A."/>
            <person name="Rast P."/>
            <person name="Oberbeckmann S."/>
            <person name="Bunk B."/>
            <person name="Jeske O."/>
            <person name="Meyerdierks A."/>
            <person name="Storesund J.E."/>
            <person name="Kallscheuer N."/>
            <person name="Luecker S."/>
            <person name="Lage O.M."/>
            <person name="Pohl T."/>
            <person name="Merkel B.J."/>
            <person name="Hornburger P."/>
            <person name="Mueller R.-W."/>
            <person name="Bruemmer F."/>
            <person name="Labrenz M."/>
            <person name="Spormann A.M."/>
            <person name="Op den Camp H."/>
            <person name="Overmann J."/>
            <person name="Amann R."/>
            <person name="Jetten M.S.M."/>
            <person name="Mascher T."/>
            <person name="Medema M.H."/>
            <person name="Devos D.P."/>
            <person name="Kaster A.-K."/>
            <person name="Ovreas L."/>
            <person name="Rohde M."/>
            <person name="Galperin M.Y."/>
            <person name="Jogler C."/>
        </authorList>
    </citation>
    <scope>NUCLEOTIDE SEQUENCE [LARGE SCALE GENOMIC DNA]</scope>
    <source>
        <strain evidence="2 3">FC18</strain>
    </source>
</reference>
<evidence type="ECO:0000256" key="1">
    <source>
        <dbReference type="SAM" id="Phobius"/>
    </source>
</evidence>
<sequence>MECDEQFCCDAHFVSVVRVLVLGICFSTMAGQNPYKAPVVANAAQAIPAEIDMQPKDRKKADAIIKDASQFWLAIFLCILCSALGALIIPIWYFVRLLQWNSLAKKYPDLVPDSPIPGSLSADFKSAQWKLIVGLAVGSSIFVIVVLMILATAFVPMG</sequence>
<keyword evidence="1" id="KW-1133">Transmembrane helix</keyword>
<protein>
    <submittedName>
        <fullName evidence="2">Uncharacterized protein</fullName>
    </submittedName>
</protein>
<dbReference type="EMBL" id="CP042912">
    <property type="protein sequence ID" value="QEG24097.1"/>
    <property type="molecule type" value="Genomic_DNA"/>
</dbReference>